<dbReference type="InterPro" id="IPR029071">
    <property type="entry name" value="Ubiquitin-like_domsf"/>
</dbReference>
<keyword evidence="6" id="KW-1185">Reference proteome</keyword>
<dbReference type="SUPFAM" id="SSF50729">
    <property type="entry name" value="PH domain-like"/>
    <property type="match status" value="1"/>
</dbReference>
<dbReference type="CDD" id="cd17088">
    <property type="entry name" value="FERM_F1_FRMPD1_like"/>
    <property type="match status" value="1"/>
</dbReference>
<feature type="region of interest" description="Disordered" evidence="1">
    <location>
        <begin position="917"/>
        <end position="954"/>
    </location>
</feature>
<dbReference type="PROSITE" id="PS50020">
    <property type="entry name" value="WW_DOMAIN_2"/>
    <property type="match status" value="2"/>
</dbReference>
<dbReference type="Pfam" id="PF21989">
    <property type="entry name" value="RA_2"/>
    <property type="match status" value="1"/>
</dbReference>
<dbReference type="SUPFAM" id="SSF50156">
    <property type="entry name" value="PDZ domain-like"/>
    <property type="match status" value="1"/>
</dbReference>
<dbReference type="GO" id="GO:0009887">
    <property type="term" value="P:animal organ morphogenesis"/>
    <property type="evidence" value="ECO:0007669"/>
    <property type="project" value="UniProtKB-ARBA"/>
</dbReference>
<dbReference type="Gene3D" id="3.10.20.90">
    <property type="entry name" value="Phosphatidylinositol 3-kinase Catalytic Subunit, Chain A, domain 1"/>
    <property type="match status" value="1"/>
</dbReference>
<dbReference type="Proteomes" id="UP000494040">
    <property type="component" value="Unassembled WGS sequence"/>
</dbReference>
<proteinExistence type="predicted"/>
<dbReference type="PROSITE" id="PS50106">
    <property type="entry name" value="PDZ"/>
    <property type="match status" value="1"/>
</dbReference>
<dbReference type="FunFam" id="2.30.42.10:FF:000053">
    <property type="entry name" value="FERM and PDZ domain-containing protein 4"/>
    <property type="match status" value="1"/>
</dbReference>
<protein>
    <recommendedName>
        <fullName evidence="7">FERM and PDZ domain-containing protein 4</fullName>
    </recommendedName>
</protein>
<dbReference type="RefSeq" id="XP_014259476.1">
    <property type="nucleotide sequence ID" value="XM_014403990.2"/>
</dbReference>
<feature type="domain" description="PDZ" evidence="4">
    <location>
        <begin position="113"/>
        <end position="190"/>
    </location>
</feature>
<dbReference type="InterPro" id="IPR036020">
    <property type="entry name" value="WW_dom_sf"/>
</dbReference>
<dbReference type="KEGG" id="clec:106672492"/>
<evidence type="ECO:0000256" key="1">
    <source>
        <dbReference type="SAM" id="MobiDB-lite"/>
    </source>
</evidence>
<dbReference type="PANTHER" id="PTHR46221">
    <property type="entry name" value="FERM AND PDZ DOMAIN-CONTAINING PROTEIN FAMILY MEMBER"/>
    <property type="match status" value="1"/>
</dbReference>
<dbReference type="InterPro" id="IPR000299">
    <property type="entry name" value="FERM_domain"/>
</dbReference>
<accession>A0A8I6TH72</accession>
<dbReference type="AlphaFoldDB" id="A0A8I6TH72"/>
<dbReference type="CDD" id="cd06769">
    <property type="entry name" value="PDZ_FRMPD1_3_4-like"/>
    <property type="match status" value="1"/>
</dbReference>
<dbReference type="SMART" id="SM00228">
    <property type="entry name" value="PDZ"/>
    <property type="match status" value="1"/>
</dbReference>
<evidence type="ECO:0008006" key="7">
    <source>
        <dbReference type="Google" id="ProtNLM"/>
    </source>
</evidence>
<dbReference type="SUPFAM" id="SSF54236">
    <property type="entry name" value="Ubiquitin-like"/>
    <property type="match status" value="1"/>
</dbReference>
<feature type="domain" description="FERM" evidence="3">
    <location>
        <begin position="248"/>
        <end position="565"/>
    </location>
</feature>
<dbReference type="OMA" id="NQREGME"/>
<dbReference type="GeneID" id="106672492"/>
<organism evidence="5 6">
    <name type="scientific">Cimex lectularius</name>
    <name type="common">Bed bug</name>
    <name type="synonym">Acanthia lectularia</name>
    <dbReference type="NCBI Taxonomy" id="79782"/>
    <lineage>
        <taxon>Eukaryota</taxon>
        <taxon>Metazoa</taxon>
        <taxon>Ecdysozoa</taxon>
        <taxon>Arthropoda</taxon>
        <taxon>Hexapoda</taxon>
        <taxon>Insecta</taxon>
        <taxon>Pterygota</taxon>
        <taxon>Neoptera</taxon>
        <taxon>Paraneoptera</taxon>
        <taxon>Hemiptera</taxon>
        <taxon>Heteroptera</taxon>
        <taxon>Panheteroptera</taxon>
        <taxon>Cimicomorpha</taxon>
        <taxon>Cimicidae</taxon>
        <taxon>Cimex</taxon>
    </lineage>
</organism>
<dbReference type="SMART" id="SM00456">
    <property type="entry name" value="WW"/>
    <property type="match status" value="2"/>
</dbReference>
<dbReference type="GO" id="GO:0030182">
    <property type="term" value="P:neuron differentiation"/>
    <property type="evidence" value="ECO:0007669"/>
    <property type="project" value="UniProtKB-ARBA"/>
</dbReference>
<feature type="compositionally biased region" description="Basic and acidic residues" evidence="1">
    <location>
        <begin position="917"/>
        <end position="926"/>
    </location>
</feature>
<dbReference type="SUPFAM" id="SSF51045">
    <property type="entry name" value="WW domain"/>
    <property type="match status" value="2"/>
</dbReference>
<evidence type="ECO:0000259" key="3">
    <source>
        <dbReference type="PROSITE" id="PS50057"/>
    </source>
</evidence>
<feature type="region of interest" description="Disordered" evidence="1">
    <location>
        <begin position="766"/>
        <end position="800"/>
    </location>
</feature>
<dbReference type="InterPro" id="IPR014352">
    <property type="entry name" value="FERM/acyl-CoA-bd_prot_sf"/>
</dbReference>
<dbReference type="PANTHER" id="PTHR46221:SF3">
    <property type="entry name" value="FERM AND PDZ DOMAIN-CONTAINING PROTEIN 4"/>
    <property type="match status" value="1"/>
</dbReference>
<reference evidence="5" key="1">
    <citation type="submission" date="2022-01" db="UniProtKB">
        <authorList>
            <consortium name="EnsemblMetazoa"/>
        </authorList>
    </citation>
    <scope>IDENTIFICATION</scope>
</reference>
<dbReference type="CDD" id="cd00201">
    <property type="entry name" value="WW"/>
    <property type="match status" value="2"/>
</dbReference>
<sequence>MLLQSAWNPNLQISPSDASSLNLQSIQDNLKPGWSVHVTADNRLYYLNEESDTCSWIPPVEVWGKEVGRGLPFGWEEAVDPNGKTYYINHVNKTTTYEEPVLDWSEEPPQPRQVSLTRHSELGFGFVAGSERPVIVRFVTEGGPSEGKLLPGDHILEVNSEDVSCAPRDHVIQLVRASKTTVDLVVCQPVLINSSRKSAILSSAKKAKLKTNPSRVRFAEGVVVNGSPLFPGCTLSGGDWGSGTVLPNVLKVFLENGQTKSFKYDSCTTVGDVLQSLETKLCLKETNHFALVLEQVKTLRRNKLTLLNPHHTLSRVASRPGTHNLRCLFRVAFVPGDPCDLAQKDLSAFEYFYLQCCNDIVQERYAPELKYDVALRLAALHIHQHCLANNIQPSKITVKSVERDFGLEKFVPSSLLETMKRKELRKVLTHLLKLNYTMTGSSHKCLTALQAKLYYLTIISQLPSYGAKCFPTNSMDNNGENVILVSPKLGISQITGLRNNMPISVADIEQLCMVQIEKEDHLLSTVTLFLPSTPNKELRFTVEERDAEELVLVLQGYFKLFTGSDLQVHQDPDEWIIDTAPLYHSQHVVKPAFWSYGLDGDHEEHRMVNFAIPLHTLNPNRQVKTNGNHTLSRSNSKVIRSNGVDSNMNVPGKVRDRNGMNPLSPSNNGIDFHSVVSMEILEQEGYIDAHNPEVVRRVAEMQAVVENSEEYLSKHQRENSDSDTSHMSIDGDNPAPASLKHSDSLLLLTQEIEQCVNEAFNSLEVGDTESDTDSLTTSPSHNSIAKTPNRDSDSSFGLHSPDNLVGTSTFEALQEVWRKVQETGNADGQAMLCLDPEIIDLTLLPPPITPDKDIGPVAEQLLSLGLEEFLETIKVVPPPPPEAVDPTVKLTTEQISAFIIPPPPPPLEELRKAIEENGPKEGDKSAKVNPRACSGQAMPERPPKCTLKYPPPLPPRSDSFSRKNFLGESDMNVEALKVTTDFSDVLSLALAQTERSVNTNQEVKDMLGLELRRLVTSSKLLVRSHKCANTTLESGDYKGNLQSVVSQLRKTVDYGVTMESVFVLGVLQVVTQVQGIIVAENQEDLSSGAERLATALAALIKHCQTPSA</sequence>
<dbReference type="InterPro" id="IPR036034">
    <property type="entry name" value="PDZ_sf"/>
</dbReference>
<name>A0A8I6TH72_CIMLE</name>
<evidence type="ECO:0000259" key="4">
    <source>
        <dbReference type="PROSITE" id="PS50106"/>
    </source>
</evidence>
<feature type="region of interest" description="Disordered" evidence="1">
    <location>
        <begin position="709"/>
        <end position="737"/>
    </location>
</feature>
<dbReference type="Gene3D" id="1.20.80.10">
    <property type="match status" value="1"/>
</dbReference>
<dbReference type="Gene3D" id="2.30.42.10">
    <property type="match status" value="1"/>
</dbReference>
<dbReference type="InterPro" id="IPR035963">
    <property type="entry name" value="FERM_2"/>
</dbReference>
<dbReference type="Pfam" id="PF00373">
    <property type="entry name" value="FERM_M"/>
    <property type="match status" value="1"/>
</dbReference>
<dbReference type="SUPFAM" id="SSF47031">
    <property type="entry name" value="Second domain of FERM"/>
    <property type="match status" value="1"/>
</dbReference>
<dbReference type="InterPro" id="IPR001202">
    <property type="entry name" value="WW_dom"/>
</dbReference>
<dbReference type="OrthoDB" id="5859304at2759"/>
<feature type="compositionally biased region" description="Basic and acidic residues" evidence="1">
    <location>
        <begin position="711"/>
        <end position="724"/>
    </location>
</feature>
<dbReference type="PROSITE" id="PS01159">
    <property type="entry name" value="WW_DOMAIN_1"/>
    <property type="match status" value="1"/>
</dbReference>
<dbReference type="GO" id="GO:0071944">
    <property type="term" value="C:cell periphery"/>
    <property type="evidence" value="ECO:0007669"/>
    <property type="project" value="UniProtKB-ARBA"/>
</dbReference>
<feature type="domain" description="WW" evidence="2">
    <location>
        <begin position="69"/>
        <end position="102"/>
    </location>
</feature>
<feature type="domain" description="WW" evidence="2">
    <location>
        <begin position="28"/>
        <end position="61"/>
    </location>
</feature>
<evidence type="ECO:0000259" key="2">
    <source>
        <dbReference type="PROSITE" id="PS50020"/>
    </source>
</evidence>
<dbReference type="PROSITE" id="PS50057">
    <property type="entry name" value="FERM_3"/>
    <property type="match status" value="1"/>
</dbReference>
<dbReference type="Pfam" id="PF00595">
    <property type="entry name" value="PDZ"/>
    <property type="match status" value="1"/>
</dbReference>
<dbReference type="Pfam" id="PF00397">
    <property type="entry name" value="WW"/>
    <property type="match status" value="1"/>
</dbReference>
<dbReference type="EnsemblMetazoa" id="XM_014403990.2">
    <property type="protein sequence ID" value="XP_014259476.1"/>
    <property type="gene ID" value="LOC106672492"/>
</dbReference>
<dbReference type="CDD" id="cd14473">
    <property type="entry name" value="FERM_B-lobe"/>
    <property type="match status" value="1"/>
</dbReference>
<dbReference type="InterPro" id="IPR019748">
    <property type="entry name" value="FERM_central"/>
</dbReference>
<evidence type="ECO:0000313" key="5">
    <source>
        <dbReference type="EnsemblMetazoa" id="XP_014259476.1"/>
    </source>
</evidence>
<dbReference type="InterPro" id="IPR019749">
    <property type="entry name" value="Band_41_domain"/>
</dbReference>
<dbReference type="InterPro" id="IPR001478">
    <property type="entry name" value="PDZ"/>
</dbReference>
<dbReference type="SMART" id="SM00295">
    <property type="entry name" value="B41"/>
    <property type="match status" value="1"/>
</dbReference>
<dbReference type="Gene3D" id="2.20.70.10">
    <property type="match status" value="2"/>
</dbReference>
<feature type="region of interest" description="Disordered" evidence="1">
    <location>
        <begin position="641"/>
        <end position="664"/>
    </location>
</feature>
<evidence type="ECO:0000313" key="6">
    <source>
        <dbReference type="Proteomes" id="UP000494040"/>
    </source>
</evidence>